<dbReference type="PROSITE" id="PS00723">
    <property type="entry name" value="POLYPRENYL_SYNTHASE_1"/>
    <property type="match status" value="1"/>
</dbReference>
<sequence length="747" mass="86827">STTATERPLWLHFVDSIPKQYANKPPVNTGVEPDVKTLSQCDIRGLTPEPVAPNPLHDWALQESAKQLTEAYGRPMKDNIDITGFYTHCLTTTDRELWYAINYWGIFAFTFDDYLDVLAKQGADSVRELSEWQMKYMMGTSGGDNPFDRMGVKALSLLRHYMSPDQYVRHVSFCVGWIGTYITKHKDRPLTHEEFWSLRERDNGGDFVWQLAELSVGIDPIEWGLTDDPLWLSFNKTASKHAILVNDIYSVSSEVSEEEGEYSYQYVLMANEGYTAQQAVDQAVAEVHGLWEMALHYAERLYEYKLPVLDRYVDEVLHGCRGNLYWSTVCPRYFQNGHYLDVDTTIDVMFRLINKSLSQSSTKHSFLRQLARCESHLAQKPAIYTPKTSEPLENLRRNERILFDKTYHKILNQLSSNPTFDGHYNSNELSVANEWFRRVIDYNVPKGKRNRGLMAVISYHLMATDDQKSPQMLDSVRALGWALELFQAYFLILDDIMDESITRRGQKCWYRQEGVGLIACNDATLIESGIYHLVKLHFKNKPYYMDIVELIQEVFRKTAYGQCLDMLSNPGNRRPDLNDYTFDKYSAIVKYKTSYYTCVMPVRLAMYLSDYNSAKDHQLVEQILLRMGHLFQARDDYLDCFGDSFITGKIGTDIEDGKCCWPIVTALEYCSQTQRQVLQTHYGSKDYESVKQIRQIYEDLGLDNMFNTYENHVFNEILEMIDKYKYEMDVPIAIFDEPLAQIYNRNK</sequence>
<dbReference type="GO" id="GO:0004161">
    <property type="term" value="F:dimethylallyltranstransferase activity"/>
    <property type="evidence" value="ECO:0007669"/>
    <property type="project" value="TreeGrafter"/>
</dbReference>
<gene>
    <name evidence="7" type="ORF">ONB1V03_LOCUS9357</name>
</gene>
<keyword evidence="8" id="KW-1185">Reference proteome</keyword>
<comment type="pathway">
    <text evidence="5">Pheromone biosynthesis.</text>
</comment>
<dbReference type="SUPFAM" id="SSF48576">
    <property type="entry name" value="Terpenoid synthases"/>
    <property type="match status" value="2"/>
</dbReference>
<keyword evidence="2" id="KW-0808">Transferase</keyword>
<dbReference type="GO" id="GO:0046872">
    <property type="term" value="F:metal ion binding"/>
    <property type="evidence" value="ECO:0007669"/>
    <property type="project" value="UniProtKB-KW"/>
</dbReference>
<dbReference type="GO" id="GO:0004337">
    <property type="term" value="F:(2E,6E)-farnesyl diphosphate synthase activity"/>
    <property type="evidence" value="ECO:0007669"/>
    <property type="project" value="TreeGrafter"/>
</dbReference>
<evidence type="ECO:0000313" key="8">
    <source>
        <dbReference type="Proteomes" id="UP000728032"/>
    </source>
</evidence>
<dbReference type="AlphaFoldDB" id="A0A7R9QQA0"/>
<dbReference type="InterPro" id="IPR039702">
    <property type="entry name" value="FPS1-like"/>
</dbReference>
<keyword evidence="4" id="KW-0460">Magnesium</keyword>
<accession>A0A7R9QQA0</accession>
<reference evidence="7" key="1">
    <citation type="submission" date="2020-11" db="EMBL/GenBank/DDBJ databases">
        <authorList>
            <person name="Tran Van P."/>
        </authorList>
    </citation>
    <scope>NUCLEOTIDE SEQUENCE</scope>
</reference>
<evidence type="ECO:0000256" key="4">
    <source>
        <dbReference type="ARBA" id="ARBA00022842"/>
    </source>
</evidence>
<dbReference type="Pfam" id="PF00348">
    <property type="entry name" value="polyprenyl_synt"/>
    <property type="match status" value="1"/>
</dbReference>
<evidence type="ECO:0000256" key="3">
    <source>
        <dbReference type="ARBA" id="ARBA00022723"/>
    </source>
</evidence>
<name>A0A7R9QQA0_9ACAR</name>
<evidence type="ECO:0000256" key="6">
    <source>
        <dbReference type="ARBA" id="ARBA00034546"/>
    </source>
</evidence>
<evidence type="ECO:0000313" key="7">
    <source>
        <dbReference type="EMBL" id="CAD7652697.1"/>
    </source>
</evidence>
<dbReference type="GO" id="GO:0005737">
    <property type="term" value="C:cytoplasm"/>
    <property type="evidence" value="ECO:0007669"/>
    <property type="project" value="TreeGrafter"/>
</dbReference>
<dbReference type="InterPro" id="IPR033749">
    <property type="entry name" value="Polyprenyl_synt_CS"/>
</dbReference>
<proteinExistence type="predicted"/>
<dbReference type="GO" id="GO:0045337">
    <property type="term" value="P:farnesyl diphosphate biosynthetic process"/>
    <property type="evidence" value="ECO:0007669"/>
    <property type="project" value="TreeGrafter"/>
</dbReference>
<dbReference type="EMBL" id="CAJPVJ010005844">
    <property type="protein sequence ID" value="CAG2169884.1"/>
    <property type="molecule type" value="Genomic_DNA"/>
</dbReference>
<dbReference type="InterPro" id="IPR000092">
    <property type="entry name" value="Polyprenyl_synt"/>
</dbReference>
<organism evidence="7">
    <name type="scientific">Oppiella nova</name>
    <dbReference type="NCBI Taxonomy" id="334625"/>
    <lineage>
        <taxon>Eukaryota</taxon>
        <taxon>Metazoa</taxon>
        <taxon>Ecdysozoa</taxon>
        <taxon>Arthropoda</taxon>
        <taxon>Chelicerata</taxon>
        <taxon>Arachnida</taxon>
        <taxon>Acari</taxon>
        <taxon>Acariformes</taxon>
        <taxon>Sarcoptiformes</taxon>
        <taxon>Oribatida</taxon>
        <taxon>Brachypylina</taxon>
        <taxon>Oppioidea</taxon>
        <taxon>Oppiidae</taxon>
        <taxon>Oppiella</taxon>
    </lineage>
</organism>
<dbReference type="InterPro" id="IPR008949">
    <property type="entry name" value="Isoprenoid_synthase_dom_sf"/>
</dbReference>
<dbReference type="PANTHER" id="PTHR11525:SF0">
    <property type="entry name" value="FARNESYL PYROPHOSPHATE SYNTHASE"/>
    <property type="match status" value="1"/>
</dbReference>
<dbReference type="PANTHER" id="PTHR11525">
    <property type="entry name" value="FARNESYL-PYROPHOSPHATE SYNTHETASE"/>
    <property type="match status" value="1"/>
</dbReference>
<dbReference type="EMBL" id="OC920669">
    <property type="protein sequence ID" value="CAD7652697.1"/>
    <property type="molecule type" value="Genomic_DNA"/>
</dbReference>
<dbReference type="SFLD" id="SFLDS00005">
    <property type="entry name" value="Isoprenoid_Synthase_Type_I"/>
    <property type="match status" value="1"/>
</dbReference>
<evidence type="ECO:0000256" key="1">
    <source>
        <dbReference type="ARBA" id="ARBA00001946"/>
    </source>
</evidence>
<comment type="cofactor">
    <cofactor evidence="1">
        <name>Mg(2+)</name>
        <dbReference type="ChEBI" id="CHEBI:18420"/>
    </cofactor>
</comment>
<evidence type="ECO:0000256" key="5">
    <source>
        <dbReference type="ARBA" id="ARBA00033740"/>
    </source>
</evidence>
<dbReference type="OrthoDB" id="6501715at2759"/>
<evidence type="ECO:0000256" key="2">
    <source>
        <dbReference type="ARBA" id="ARBA00022679"/>
    </source>
</evidence>
<dbReference type="Pfam" id="PF19086">
    <property type="entry name" value="Terpene_syn_C_2"/>
    <property type="match status" value="1"/>
</dbReference>
<feature type="non-terminal residue" evidence="7">
    <location>
        <position position="1"/>
    </location>
</feature>
<dbReference type="Proteomes" id="UP000728032">
    <property type="component" value="Unassembled WGS sequence"/>
</dbReference>
<dbReference type="SFLD" id="SFLDG01017">
    <property type="entry name" value="Polyprenyl_Transferase_Like"/>
    <property type="match status" value="1"/>
</dbReference>
<keyword evidence="3" id="KW-0479">Metal-binding</keyword>
<dbReference type="CDD" id="cd00685">
    <property type="entry name" value="Trans_IPPS_HT"/>
    <property type="match status" value="1"/>
</dbReference>
<dbReference type="Gene3D" id="1.10.600.10">
    <property type="entry name" value="Farnesyl Diphosphate Synthase"/>
    <property type="match status" value="2"/>
</dbReference>
<protein>
    <recommendedName>
        <fullName evidence="6">Farnesyl pyrophosphate synthase</fullName>
    </recommendedName>
</protein>
<dbReference type="GO" id="GO:0042811">
    <property type="term" value="P:pheromone biosynthetic process"/>
    <property type="evidence" value="ECO:0007669"/>
    <property type="project" value="UniProtKB-ARBA"/>
</dbReference>